<evidence type="ECO:0000256" key="1">
    <source>
        <dbReference type="SAM" id="Phobius"/>
    </source>
</evidence>
<feature type="transmembrane region" description="Helical" evidence="1">
    <location>
        <begin position="76"/>
        <end position="94"/>
    </location>
</feature>
<gene>
    <name evidence="2" type="ORF">TO73_0212</name>
</gene>
<protein>
    <recommendedName>
        <fullName evidence="4">Monovalent cation/H+ antiporter subunit F</fullName>
    </recommendedName>
</protein>
<accession>A0ABM5VJ30</accession>
<evidence type="ECO:0000313" key="2">
    <source>
        <dbReference type="EMBL" id="ALJ90079.1"/>
    </source>
</evidence>
<organism evidence="2 3">
    <name type="scientific">Thermus aquaticus (strain ATCC BAA-2747 / Y51MC23)</name>
    <dbReference type="NCBI Taxonomy" id="498848"/>
    <lineage>
        <taxon>Bacteria</taxon>
        <taxon>Thermotogati</taxon>
        <taxon>Deinococcota</taxon>
        <taxon>Deinococci</taxon>
        <taxon>Thermales</taxon>
        <taxon>Thermaceae</taxon>
        <taxon>Thermus</taxon>
    </lineage>
</organism>
<feature type="transmembrane region" description="Helical" evidence="1">
    <location>
        <begin position="17"/>
        <end position="36"/>
    </location>
</feature>
<proteinExistence type="predicted"/>
<dbReference type="Proteomes" id="UP000058660">
    <property type="component" value="Chromosome"/>
</dbReference>
<dbReference type="RefSeq" id="WP_003043412.1">
    <property type="nucleotide sequence ID" value="NZ_CP010822.1"/>
</dbReference>
<sequence length="101" mass="11080">MSGVDALLLLGVELSRAIITAYSVYAIVLILGGFLARLPTRWEERVEALGGSFYLAGVILWRYYAGGDAYDLDLFLRASGMALLVLPRLVRVVLREYGGGR</sequence>
<evidence type="ECO:0000313" key="3">
    <source>
        <dbReference type="Proteomes" id="UP000058660"/>
    </source>
</evidence>
<keyword evidence="1" id="KW-0812">Transmembrane</keyword>
<keyword evidence="3" id="KW-1185">Reference proteome</keyword>
<name>A0ABM5VJ30_THEA5</name>
<evidence type="ECO:0008006" key="4">
    <source>
        <dbReference type="Google" id="ProtNLM"/>
    </source>
</evidence>
<keyword evidence="1" id="KW-0472">Membrane</keyword>
<keyword evidence="1" id="KW-1133">Transmembrane helix</keyword>
<dbReference type="EMBL" id="CP010822">
    <property type="protein sequence ID" value="ALJ90079.1"/>
    <property type="molecule type" value="Genomic_DNA"/>
</dbReference>
<reference evidence="3" key="1">
    <citation type="journal article" date="2015" name="PLoS ONE">
        <title>Complete Genome Sequence of Thermus aquaticus Y51MC23.</title>
        <authorList>
            <person name="Brumm P.J."/>
            <person name="Monsma S."/>
            <person name="Keough B."/>
            <person name="Jasinovica S."/>
            <person name="Ferguson E."/>
            <person name="Schoenfeld T."/>
            <person name="Lodes M."/>
            <person name="Mead D.A."/>
        </authorList>
    </citation>
    <scope>NUCLEOTIDE SEQUENCE [LARGE SCALE GENOMIC DNA]</scope>
    <source>
        <strain evidence="3">BAA-2747 / Y51MC23</strain>
    </source>
</reference>
<feature type="transmembrane region" description="Helical" evidence="1">
    <location>
        <begin position="48"/>
        <end position="64"/>
    </location>
</feature>